<keyword evidence="3" id="KW-1133">Transmembrane helix</keyword>
<feature type="transmembrane region" description="Helical" evidence="3">
    <location>
        <begin position="222"/>
        <end position="243"/>
    </location>
</feature>
<dbReference type="PANTHER" id="PTHR11360:SF281">
    <property type="entry name" value="ASPYRIDONES EFFLUX PROTEIN APDF-RELATED"/>
    <property type="match status" value="1"/>
</dbReference>
<dbReference type="Gene3D" id="1.20.1250.20">
    <property type="entry name" value="MFS general substrate transporter like domains"/>
    <property type="match status" value="2"/>
</dbReference>
<evidence type="ECO:0000313" key="5">
    <source>
        <dbReference type="EMBL" id="TID25729.1"/>
    </source>
</evidence>
<gene>
    <name evidence="5" type="ORF">E6O75_ATG03592</name>
</gene>
<dbReference type="GO" id="GO:0016020">
    <property type="term" value="C:membrane"/>
    <property type="evidence" value="ECO:0007669"/>
    <property type="project" value="UniProtKB-SubCell"/>
</dbReference>
<reference evidence="5 6" key="1">
    <citation type="submission" date="2019-04" db="EMBL/GenBank/DDBJ databases">
        <title>High contiguity whole genome sequence and gene annotation resource for two Venturia nashicola isolates.</title>
        <authorList>
            <person name="Prokchorchik M."/>
            <person name="Won K."/>
            <person name="Lee Y."/>
            <person name="Choi E.D."/>
            <person name="Segonzac C."/>
            <person name="Sohn K.H."/>
        </authorList>
    </citation>
    <scope>NUCLEOTIDE SEQUENCE [LARGE SCALE GENOMIC DNA]</scope>
    <source>
        <strain evidence="5 6">PRI2</strain>
    </source>
</reference>
<dbReference type="Pfam" id="PF07690">
    <property type="entry name" value="MFS_1"/>
    <property type="match status" value="1"/>
</dbReference>
<dbReference type="PANTHER" id="PTHR11360">
    <property type="entry name" value="MONOCARBOXYLATE TRANSPORTER"/>
    <property type="match status" value="1"/>
</dbReference>
<keyword evidence="6" id="KW-1185">Reference proteome</keyword>
<name>A0A4Z1PE28_9PEZI</name>
<dbReference type="AlphaFoldDB" id="A0A4Z1PE28"/>
<dbReference type="GO" id="GO:0022857">
    <property type="term" value="F:transmembrane transporter activity"/>
    <property type="evidence" value="ECO:0007669"/>
    <property type="project" value="InterPro"/>
</dbReference>
<feature type="transmembrane region" description="Helical" evidence="3">
    <location>
        <begin position="15"/>
        <end position="36"/>
    </location>
</feature>
<feature type="domain" description="Major facilitator superfamily (MFS) profile" evidence="4">
    <location>
        <begin position="221"/>
        <end position="456"/>
    </location>
</feature>
<feature type="transmembrane region" description="Helical" evidence="3">
    <location>
        <begin position="381"/>
        <end position="399"/>
    </location>
</feature>
<feature type="transmembrane region" description="Helical" evidence="3">
    <location>
        <begin position="258"/>
        <end position="277"/>
    </location>
</feature>
<dbReference type="InterPro" id="IPR050327">
    <property type="entry name" value="Proton-linked_MCT"/>
</dbReference>
<feature type="transmembrane region" description="Helical" evidence="3">
    <location>
        <begin position="85"/>
        <end position="103"/>
    </location>
</feature>
<evidence type="ECO:0000256" key="1">
    <source>
        <dbReference type="ARBA" id="ARBA00004141"/>
    </source>
</evidence>
<organism evidence="5 6">
    <name type="scientific">Venturia nashicola</name>
    <dbReference type="NCBI Taxonomy" id="86259"/>
    <lineage>
        <taxon>Eukaryota</taxon>
        <taxon>Fungi</taxon>
        <taxon>Dikarya</taxon>
        <taxon>Ascomycota</taxon>
        <taxon>Pezizomycotina</taxon>
        <taxon>Dothideomycetes</taxon>
        <taxon>Pleosporomycetidae</taxon>
        <taxon>Venturiales</taxon>
        <taxon>Venturiaceae</taxon>
        <taxon>Venturia</taxon>
    </lineage>
</organism>
<keyword evidence="3" id="KW-0812">Transmembrane</keyword>
<comment type="similarity">
    <text evidence="2">Belongs to the major facilitator superfamily. Monocarboxylate porter (TC 2.A.1.13) family.</text>
</comment>
<sequence>MDESRHQIKEHSFKGWCLILGSALVYFTCFGFMNSFGYFEEFYHREYLSQYTPSTIAFIGTLQITLMYLLGGLAGGLFDAFGLKYPYMMSALGCSGSLLALSFTKPQRIWQQFLSQGLLFGLFVSFGIQSALSVVGQHFKKSRALAMGVVAGGSSIGGVCFPIFFSHLIPKIGFPWSIRVAALMSIVCFTIALLISRPEPRKREPFDMRKLLDFGGFKDPKYLVLSIGCFLANLGLYVPYYYLEPFMNSTKRSGSVSLAPYLLPLLNGSSFFGRIIGGYGADKFGRLNVLFPMTTASGVLCLAIWLPSKQPAAAVAFACLYGFTSGIFISVTPALVGEISPPERIGARIGAFFTITALATLIGPPVSGKLIHKHHDSGSDFTWVIVFTGCTLSLGGLMIGSVKWMKQEQVVGEECIHQLPSEIEIQGEARDGRTIIVHEEKQENVQDISPVNGREN</sequence>
<proteinExistence type="inferred from homology"/>
<dbReference type="OrthoDB" id="6509908at2759"/>
<evidence type="ECO:0000313" key="6">
    <source>
        <dbReference type="Proteomes" id="UP000298493"/>
    </source>
</evidence>
<feature type="transmembrane region" description="Helical" evidence="3">
    <location>
        <begin position="312"/>
        <end position="337"/>
    </location>
</feature>
<dbReference type="InterPro" id="IPR011701">
    <property type="entry name" value="MFS"/>
</dbReference>
<dbReference type="PROSITE" id="PS50850">
    <property type="entry name" value="MFS"/>
    <property type="match status" value="1"/>
</dbReference>
<protein>
    <submittedName>
        <fullName evidence="5">Mfs general substrate transporter</fullName>
    </submittedName>
</protein>
<feature type="transmembrane region" description="Helical" evidence="3">
    <location>
        <begin position="289"/>
        <end position="306"/>
    </location>
</feature>
<feature type="transmembrane region" description="Helical" evidence="3">
    <location>
        <begin position="56"/>
        <end position="78"/>
    </location>
</feature>
<dbReference type="SUPFAM" id="SSF103473">
    <property type="entry name" value="MFS general substrate transporter"/>
    <property type="match status" value="1"/>
</dbReference>
<feature type="transmembrane region" description="Helical" evidence="3">
    <location>
        <begin position="144"/>
        <end position="164"/>
    </location>
</feature>
<feature type="transmembrane region" description="Helical" evidence="3">
    <location>
        <begin position="176"/>
        <end position="195"/>
    </location>
</feature>
<comment type="caution">
    <text evidence="5">The sequence shown here is derived from an EMBL/GenBank/DDBJ whole genome shotgun (WGS) entry which is preliminary data.</text>
</comment>
<dbReference type="EMBL" id="SNSC02000003">
    <property type="protein sequence ID" value="TID25729.1"/>
    <property type="molecule type" value="Genomic_DNA"/>
</dbReference>
<evidence type="ECO:0000259" key="4">
    <source>
        <dbReference type="PROSITE" id="PS50850"/>
    </source>
</evidence>
<dbReference type="InterPro" id="IPR020846">
    <property type="entry name" value="MFS_dom"/>
</dbReference>
<comment type="subcellular location">
    <subcellularLocation>
        <location evidence="1">Membrane</location>
        <topology evidence="1">Multi-pass membrane protein</topology>
    </subcellularLocation>
</comment>
<dbReference type="InterPro" id="IPR036259">
    <property type="entry name" value="MFS_trans_sf"/>
</dbReference>
<dbReference type="Proteomes" id="UP000298493">
    <property type="component" value="Unassembled WGS sequence"/>
</dbReference>
<feature type="transmembrane region" description="Helical" evidence="3">
    <location>
        <begin position="349"/>
        <end position="366"/>
    </location>
</feature>
<keyword evidence="3" id="KW-0472">Membrane</keyword>
<evidence type="ECO:0000256" key="2">
    <source>
        <dbReference type="ARBA" id="ARBA00006727"/>
    </source>
</evidence>
<evidence type="ECO:0000256" key="3">
    <source>
        <dbReference type="SAM" id="Phobius"/>
    </source>
</evidence>
<accession>A0A4Z1PE28</accession>
<feature type="transmembrane region" description="Helical" evidence="3">
    <location>
        <begin position="109"/>
        <end position="132"/>
    </location>
</feature>